<comment type="caution">
    <text evidence="9">The sequence shown here is derived from an EMBL/GenBank/DDBJ whole genome shotgun (WGS) entry which is preliminary data.</text>
</comment>
<proteinExistence type="predicted"/>
<reference evidence="9 10" key="1">
    <citation type="submission" date="2020-03" db="EMBL/GenBank/DDBJ databases">
        <title>FDA dAtabase for Regulatory Grade micrObial Sequences (FDA-ARGOS): Supporting development and validation of Infectious Disease Dx tests.</title>
        <authorList>
            <person name="Campos J."/>
            <person name="Goldberg B."/>
            <person name="Tallon L."/>
            <person name="Sadzewicz L."/>
            <person name="Vavikolanu K."/>
            <person name="Mehta A."/>
            <person name="Aluvathingal J."/>
            <person name="Nadendla S."/>
            <person name="Nandy P."/>
            <person name="Geyer C."/>
            <person name="Yan Y."/>
            <person name="Sichtig H."/>
        </authorList>
    </citation>
    <scope>NUCLEOTIDE SEQUENCE [LARGE SCALE GENOMIC DNA]</scope>
    <source>
        <strain evidence="9 10">FDAARGOS_656</strain>
    </source>
</reference>
<evidence type="ECO:0000259" key="8">
    <source>
        <dbReference type="PROSITE" id="PS51462"/>
    </source>
</evidence>
<comment type="cofactor">
    <cofactor evidence="2">
        <name>Mg(2+)</name>
        <dbReference type="ChEBI" id="CHEBI:18420"/>
    </cofactor>
</comment>
<keyword evidence="5" id="KW-0460">Magnesium</keyword>
<feature type="compositionally biased region" description="Basic residues" evidence="7">
    <location>
        <begin position="249"/>
        <end position="258"/>
    </location>
</feature>
<evidence type="ECO:0000256" key="1">
    <source>
        <dbReference type="ARBA" id="ARBA00001936"/>
    </source>
</evidence>
<protein>
    <submittedName>
        <fullName evidence="9">NUDIX domain family protein</fullName>
    </submittedName>
</protein>
<dbReference type="Gene3D" id="3.90.79.10">
    <property type="entry name" value="Nucleoside Triphosphate Pyrophosphohydrolase"/>
    <property type="match status" value="1"/>
</dbReference>
<evidence type="ECO:0000256" key="4">
    <source>
        <dbReference type="ARBA" id="ARBA00022801"/>
    </source>
</evidence>
<accession>A0A8H6F2Y7</accession>
<dbReference type="InterPro" id="IPR015797">
    <property type="entry name" value="NUDIX_hydrolase-like_dom_sf"/>
</dbReference>
<dbReference type="GO" id="GO:0015938">
    <property type="term" value="P:coenzyme A catabolic process"/>
    <property type="evidence" value="ECO:0007669"/>
    <property type="project" value="TreeGrafter"/>
</dbReference>
<evidence type="ECO:0000256" key="2">
    <source>
        <dbReference type="ARBA" id="ARBA00001946"/>
    </source>
</evidence>
<dbReference type="PROSITE" id="PS51462">
    <property type="entry name" value="NUDIX"/>
    <property type="match status" value="1"/>
</dbReference>
<dbReference type="Proteomes" id="UP000536275">
    <property type="component" value="Unassembled WGS sequence"/>
</dbReference>
<dbReference type="InterPro" id="IPR045121">
    <property type="entry name" value="CoAse"/>
</dbReference>
<sequence>MTKSTEATLINNLRHYIAQNYHHSSLSIWHKLPISRRSAVFILLFMGNLGELRVLLTKRSSKLRNFPGHVALPGGKADSGLESEWQVSRREMHEEIGLSDNDEDLKNLGISIEHLTQLPSYLSRTFSCVKPCVGFMHNLNGTDNDIASKLNIVLNPGESSSVFSCPLKDFLHPTIDIPALEALERTSYKVKWGEWLKNIKDLSASEEESELDLKLGDELDSRDKASVTPPNVTPTRSLSPAAAATTITNKKRDRHKKKDLSTWGRLGSRRDEDTNEKIYDVWGLTANILHDLAEIVYVGKGKGEDKDKINQQDNIGQEEMIYSLYEHGNLMKQKERNPEEVKLIHATHYDKDIGFDKILPESEFNRLNSIYKL</sequence>
<dbReference type="Pfam" id="PF00293">
    <property type="entry name" value="NUDIX"/>
    <property type="match status" value="1"/>
</dbReference>
<dbReference type="CDD" id="cd03426">
    <property type="entry name" value="NUDIX_CoAse_Nudt7"/>
    <property type="match status" value="1"/>
</dbReference>
<comment type="cofactor">
    <cofactor evidence="1">
        <name>Mn(2+)</name>
        <dbReference type="ChEBI" id="CHEBI:29035"/>
    </cofactor>
</comment>
<feature type="compositionally biased region" description="Basic and acidic residues" evidence="7">
    <location>
        <begin position="214"/>
        <end position="225"/>
    </location>
</feature>
<evidence type="ECO:0000256" key="5">
    <source>
        <dbReference type="ARBA" id="ARBA00022842"/>
    </source>
</evidence>
<keyword evidence="4" id="KW-0378">Hydrolase</keyword>
<keyword evidence="6" id="KW-0464">Manganese</keyword>
<dbReference type="SUPFAM" id="SSF55811">
    <property type="entry name" value="Nudix"/>
    <property type="match status" value="1"/>
</dbReference>
<dbReference type="PANTHER" id="PTHR12992">
    <property type="entry name" value="NUDIX HYDROLASE"/>
    <property type="match status" value="1"/>
</dbReference>
<dbReference type="GO" id="GO:0010945">
    <property type="term" value="F:coenzyme A diphosphatase activity"/>
    <property type="evidence" value="ECO:0007669"/>
    <property type="project" value="InterPro"/>
</dbReference>
<dbReference type="InterPro" id="IPR000086">
    <property type="entry name" value="NUDIX_hydrolase_dom"/>
</dbReference>
<evidence type="ECO:0000313" key="10">
    <source>
        <dbReference type="Proteomes" id="UP000536275"/>
    </source>
</evidence>
<name>A0A8H6F2Y7_CANAX</name>
<feature type="region of interest" description="Disordered" evidence="7">
    <location>
        <begin position="214"/>
        <end position="267"/>
    </location>
</feature>
<dbReference type="EMBL" id="JABWAD010000052">
    <property type="protein sequence ID" value="KAF6068714.1"/>
    <property type="molecule type" value="Genomic_DNA"/>
</dbReference>
<dbReference type="GO" id="GO:0046872">
    <property type="term" value="F:metal ion binding"/>
    <property type="evidence" value="ECO:0007669"/>
    <property type="project" value="UniProtKB-KW"/>
</dbReference>
<keyword evidence="3" id="KW-0479">Metal-binding</keyword>
<evidence type="ECO:0000256" key="6">
    <source>
        <dbReference type="ARBA" id="ARBA00023211"/>
    </source>
</evidence>
<gene>
    <name evidence="9" type="ORF">FOB64_003903</name>
</gene>
<dbReference type="AlphaFoldDB" id="A0A8H6F2Y7"/>
<dbReference type="PANTHER" id="PTHR12992:SF24">
    <property type="entry name" value="PEROXISOMAL COENZYME A DIPHOSPHATASE NUDT7"/>
    <property type="match status" value="1"/>
</dbReference>
<evidence type="ECO:0000256" key="3">
    <source>
        <dbReference type="ARBA" id="ARBA00022723"/>
    </source>
</evidence>
<feature type="compositionally biased region" description="Polar residues" evidence="7">
    <location>
        <begin position="228"/>
        <end position="238"/>
    </location>
</feature>
<evidence type="ECO:0000256" key="7">
    <source>
        <dbReference type="SAM" id="MobiDB-lite"/>
    </source>
</evidence>
<feature type="domain" description="Nudix hydrolase" evidence="8">
    <location>
        <begin position="35"/>
        <end position="187"/>
    </location>
</feature>
<organism evidence="9 10">
    <name type="scientific">Candida albicans</name>
    <name type="common">Yeast</name>
    <dbReference type="NCBI Taxonomy" id="5476"/>
    <lineage>
        <taxon>Eukaryota</taxon>
        <taxon>Fungi</taxon>
        <taxon>Dikarya</taxon>
        <taxon>Ascomycota</taxon>
        <taxon>Saccharomycotina</taxon>
        <taxon>Pichiomycetes</taxon>
        <taxon>Debaryomycetaceae</taxon>
        <taxon>Candida/Lodderomyces clade</taxon>
        <taxon>Candida</taxon>
    </lineage>
</organism>
<evidence type="ECO:0000313" key="9">
    <source>
        <dbReference type="EMBL" id="KAF6068714.1"/>
    </source>
</evidence>